<evidence type="ECO:0000313" key="3">
    <source>
        <dbReference type="Proteomes" id="UP001610334"/>
    </source>
</evidence>
<reference evidence="2 3" key="1">
    <citation type="submission" date="2024-07" db="EMBL/GenBank/DDBJ databases">
        <title>Section-level genome sequencing and comparative genomics of Aspergillus sections Usti and Cavernicolus.</title>
        <authorList>
            <consortium name="Lawrence Berkeley National Laboratory"/>
            <person name="Nybo J.L."/>
            <person name="Vesth T.C."/>
            <person name="Theobald S."/>
            <person name="Frisvad J.C."/>
            <person name="Larsen T.O."/>
            <person name="Kjaerboelling I."/>
            <person name="Rothschild-Mancinelli K."/>
            <person name="Lyhne E.K."/>
            <person name="Kogle M.E."/>
            <person name="Barry K."/>
            <person name="Clum A."/>
            <person name="Na H."/>
            <person name="Ledsgaard L."/>
            <person name="Lin J."/>
            <person name="Lipzen A."/>
            <person name="Kuo A."/>
            <person name="Riley R."/>
            <person name="Mondo S."/>
            <person name="Labutti K."/>
            <person name="Haridas S."/>
            <person name="Pangalinan J."/>
            <person name="Salamov A.A."/>
            <person name="Simmons B.A."/>
            <person name="Magnuson J.K."/>
            <person name="Chen J."/>
            <person name="Drula E."/>
            <person name="Henrissat B."/>
            <person name="Wiebenga A."/>
            <person name="Lubbers R.J."/>
            <person name="Gomes A.C."/>
            <person name="Makela M.R."/>
            <person name="Stajich J."/>
            <person name="Grigoriev I.V."/>
            <person name="Mortensen U.H."/>
            <person name="De Vries R.P."/>
            <person name="Baker S.E."/>
            <person name="Andersen M.R."/>
        </authorList>
    </citation>
    <scope>NUCLEOTIDE SEQUENCE [LARGE SCALE GENOMIC DNA]</scope>
    <source>
        <strain evidence="2 3">CBS 588.65</strain>
    </source>
</reference>
<dbReference type="InterPro" id="IPR018958">
    <property type="entry name" value="Knr4/Smi1-like_dom"/>
</dbReference>
<name>A0ABR4H8I6_9EURO</name>
<feature type="domain" description="Knr4/Smi1-like" evidence="1">
    <location>
        <begin position="37"/>
        <end position="224"/>
    </location>
</feature>
<dbReference type="Proteomes" id="UP001610334">
    <property type="component" value="Unassembled WGS sequence"/>
</dbReference>
<protein>
    <recommendedName>
        <fullName evidence="1">Knr4/Smi1-like domain-containing protein</fullName>
    </recommendedName>
</protein>
<accession>A0ABR4H8I6</accession>
<keyword evidence="3" id="KW-1185">Reference proteome</keyword>
<sequence length="269" mass="30826">MAAPALLPNIAARLQAMIDSLQSNANITVTIAEIGPPATAAQIRNARKAALGQLPPGLEEFYSQVGYFKLEWTYTGPKLLPPNASELSKWDLQNYDSTPRGLVDIIPITQIFGSWAHNLYFPEDGESGDEYDLNDPSFAEKYQNQEQQEEEDDDDDEDDAEDWRFRFAHLKPIDRFVPEAYTVLVGPKKQKKSRSQKFSDFIAYHYCGEELVETKYTFADYVERLLISRGYWYWVTSLCHFEWKNHSVDELKGIAPQIFPDMDLSLLIP</sequence>
<dbReference type="SMART" id="SM00860">
    <property type="entry name" value="SMI1_KNR4"/>
    <property type="match status" value="1"/>
</dbReference>
<organism evidence="2 3">
    <name type="scientific">Aspergillus granulosus</name>
    <dbReference type="NCBI Taxonomy" id="176169"/>
    <lineage>
        <taxon>Eukaryota</taxon>
        <taxon>Fungi</taxon>
        <taxon>Dikarya</taxon>
        <taxon>Ascomycota</taxon>
        <taxon>Pezizomycotina</taxon>
        <taxon>Eurotiomycetes</taxon>
        <taxon>Eurotiomycetidae</taxon>
        <taxon>Eurotiales</taxon>
        <taxon>Aspergillaceae</taxon>
        <taxon>Aspergillus</taxon>
        <taxon>Aspergillus subgen. Nidulantes</taxon>
    </lineage>
</organism>
<evidence type="ECO:0000313" key="2">
    <source>
        <dbReference type="EMBL" id="KAL2811712.1"/>
    </source>
</evidence>
<gene>
    <name evidence="2" type="ORF">BJX63DRAFT_273544</name>
</gene>
<proteinExistence type="predicted"/>
<dbReference type="EMBL" id="JBFXLT010000055">
    <property type="protein sequence ID" value="KAL2811712.1"/>
    <property type="molecule type" value="Genomic_DNA"/>
</dbReference>
<comment type="caution">
    <text evidence="2">The sequence shown here is derived from an EMBL/GenBank/DDBJ whole genome shotgun (WGS) entry which is preliminary data.</text>
</comment>
<evidence type="ECO:0000259" key="1">
    <source>
        <dbReference type="SMART" id="SM00860"/>
    </source>
</evidence>